<dbReference type="Proteomes" id="UP000724874">
    <property type="component" value="Unassembled WGS sequence"/>
</dbReference>
<feature type="compositionally biased region" description="Acidic residues" evidence="5">
    <location>
        <begin position="54"/>
        <end position="70"/>
    </location>
</feature>
<evidence type="ECO:0000259" key="6">
    <source>
        <dbReference type="PROSITE" id="PS50865"/>
    </source>
</evidence>
<dbReference type="InterPro" id="IPR027974">
    <property type="entry name" value="DUF4470"/>
</dbReference>
<keyword evidence="3" id="KW-0862">Zinc</keyword>
<evidence type="ECO:0000313" key="7">
    <source>
        <dbReference type="EMBL" id="KAF8891945.1"/>
    </source>
</evidence>
<evidence type="ECO:0000256" key="4">
    <source>
        <dbReference type="PROSITE-ProRule" id="PRU00134"/>
    </source>
</evidence>
<comment type="caution">
    <text evidence="7">The sequence shown here is derived from an EMBL/GenBank/DDBJ whole genome shotgun (WGS) entry which is preliminary data.</text>
</comment>
<dbReference type="GO" id="GO:0008270">
    <property type="term" value="F:zinc ion binding"/>
    <property type="evidence" value="ECO:0007669"/>
    <property type="project" value="UniProtKB-KW"/>
</dbReference>
<evidence type="ECO:0000256" key="3">
    <source>
        <dbReference type="ARBA" id="ARBA00022833"/>
    </source>
</evidence>
<dbReference type="PROSITE" id="PS50865">
    <property type="entry name" value="ZF_MYND_2"/>
    <property type="match status" value="1"/>
</dbReference>
<feature type="domain" description="MYND-type" evidence="6">
    <location>
        <begin position="105"/>
        <end position="141"/>
    </location>
</feature>
<feature type="region of interest" description="Disordered" evidence="5">
    <location>
        <begin position="39"/>
        <end position="71"/>
    </location>
</feature>
<organism evidence="7 8">
    <name type="scientific">Gymnopilus junonius</name>
    <name type="common">Spectacular rustgill mushroom</name>
    <name type="synonym">Gymnopilus spectabilis subsp. junonius</name>
    <dbReference type="NCBI Taxonomy" id="109634"/>
    <lineage>
        <taxon>Eukaryota</taxon>
        <taxon>Fungi</taxon>
        <taxon>Dikarya</taxon>
        <taxon>Basidiomycota</taxon>
        <taxon>Agaricomycotina</taxon>
        <taxon>Agaricomycetes</taxon>
        <taxon>Agaricomycetidae</taxon>
        <taxon>Agaricales</taxon>
        <taxon>Agaricineae</taxon>
        <taxon>Hymenogastraceae</taxon>
        <taxon>Gymnopilus</taxon>
    </lineage>
</organism>
<evidence type="ECO:0000256" key="2">
    <source>
        <dbReference type="ARBA" id="ARBA00022771"/>
    </source>
</evidence>
<dbReference type="Pfam" id="PF01753">
    <property type="entry name" value="zf-MYND"/>
    <property type="match status" value="1"/>
</dbReference>
<name>A0A9P5TM24_GYMJU</name>
<proteinExistence type="predicted"/>
<dbReference type="InterPro" id="IPR002893">
    <property type="entry name" value="Znf_MYND"/>
</dbReference>
<evidence type="ECO:0000313" key="8">
    <source>
        <dbReference type="Proteomes" id="UP000724874"/>
    </source>
</evidence>
<keyword evidence="2 4" id="KW-0863">Zinc-finger</keyword>
<reference evidence="7" key="1">
    <citation type="submission" date="2020-11" db="EMBL/GenBank/DDBJ databases">
        <authorList>
            <consortium name="DOE Joint Genome Institute"/>
            <person name="Ahrendt S."/>
            <person name="Riley R."/>
            <person name="Andreopoulos W."/>
            <person name="LaButti K."/>
            <person name="Pangilinan J."/>
            <person name="Ruiz-duenas F.J."/>
            <person name="Barrasa J.M."/>
            <person name="Sanchez-Garcia M."/>
            <person name="Camarero S."/>
            <person name="Miyauchi S."/>
            <person name="Serrano A."/>
            <person name="Linde D."/>
            <person name="Babiker R."/>
            <person name="Drula E."/>
            <person name="Ayuso-Fernandez I."/>
            <person name="Pacheco R."/>
            <person name="Padilla G."/>
            <person name="Ferreira P."/>
            <person name="Barriuso J."/>
            <person name="Kellner H."/>
            <person name="Castanera R."/>
            <person name="Alfaro M."/>
            <person name="Ramirez L."/>
            <person name="Pisabarro A.G."/>
            <person name="Kuo A."/>
            <person name="Tritt A."/>
            <person name="Lipzen A."/>
            <person name="He G."/>
            <person name="Yan M."/>
            <person name="Ng V."/>
            <person name="Cullen D."/>
            <person name="Martin F."/>
            <person name="Rosso M.-N."/>
            <person name="Henrissat B."/>
            <person name="Hibbett D."/>
            <person name="Martinez A.T."/>
            <person name="Grigoriev I.V."/>
        </authorList>
    </citation>
    <scope>NUCLEOTIDE SEQUENCE</scope>
    <source>
        <strain evidence="7">AH 44721</strain>
    </source>
</reference>
<dbReference type="SUPFAM" id="SSF144232">
    <property type="entry name" value="HIT/MYND zinc finger-like"/>
    <property type="match status" value="1"/>
</dbReference>
<evidence type="ECO:0000256" key="5">
    <source>
        <dbReference type="SAM" id="MobiDB-lite"/>
    </source>
</evidence>
<dbReference type="Gene3D" id="6.10.140.2220">
    <property type="match status" value="1"/>
</dbReference>
<accession>A0A9P5TM24</accession>
<evidence type="ECO:0000256" key="1">
    <source>
        <dbReference type="ARBA" id="ARBA00022723"/>
    </source>
</evidence>
<keyword evidence="8" id="KW-1185">Reference proteome</keyword>
<protein>
    <recommendedName>
        <fullName evidence="6">MYND-type domain-containing protein</fullName>
    </recommendedName>
</protein>
<gene>
    <name evidence="7" type="ORF">CPB84DRAFT_1783894</name>
</gene>
<keyword evidence="1" id="KW-0479">Metal-binding</keyword>
<dbReference type="EMBL" id="JADNYJ010000070">
    <property type="protein sequence ID" value="KAF8891945.1"/>
    <property type="molecule type" value="Genomic_DNA"/>
</dbReference>
<dbReference type="Pfam" id="PF14737">
    <property type="entry name" value="DUF4470"/>
    <property type="match status" value="1"/>
</dbReference>
<dbReference type="OrthoDB" id="5282002at2759"/>
<sequence length="663" mass="75086">MTAREKPLFALAEQLDSLQLADAKQEALTAYLQETVDTLEAQRNSTKPSPDALLPEEETEPSSTEDESATDEEHVFLDWITKRSMQVSKKPLERLPCANVKAEEDWRCDKEGKMACTACKLVSYCSKECQREHWRHHKQDCKDPIRFLDWKPAWIRGSRTPIFTSNSAARAITEEQRQFGLGLQIWGTIPAMDTLNLANNEGVSASQSNLALAYVASGDLKNVLRTVNELPSDFSGELTVLVNDHDPIVALRNVLLLMILGNIENINQAADIALHLWASTFIQTQHTLIYSRASLEFKQALQKDDLFSIKIGNNSTVSGMVSEVTKDILPHYTHYDMPFEEASTELDRVRFEPTRVDRHHRIYCRLEPSHRLSFLEYRRFGIVFPFGAPHSMSAPNKFLFSPDGQWLQDDMASPLESWNVEDVIAGGKAHGAQSADLYGCLYFYLSDQLRTFARRLRKFKISFKVLTEDVRDLSKNLTTGLYESIGLPKDTVFDRIDVSDMIDAEFVGIPNILEDWAPFLNKANQYSAILGHSTSWVPKQHNSQPGDADIKLLTPLLIKMDRIGGQNNSHPDLMPAWFKYYVALYDNSSAFEEYLKKQGTDEAMSKAGVKRRSKHTVIPQRIGARVGDPANALPYFPTDDAWYWNVHVGQALLSERFVEFGLA</sequence>
<dbReference type="AlphaFoldDB" id="A0A9P5TM24"/>